<dbReference type="Pfam" id="PF00069">
    <property type="entry name" value="Pkinase"/>
    <property type="match status" value="1"/>
</dbReference>
<keyword evidence="6 7" id="KW-0067">ATP-binding</keyword>
<keyword evidence="5" id="KW-0418">Kinase</keyword>
<evidence type="ECO:0000313" key="10">
    <source>
        <dbReference type="Proteomes" id="UP000265768"/>
    </source>
</evidence>
<dbReference type="OrthoDB" id="8447555at2"/>
<evidence type="ECO:0000256" key="3">
    <source>
        <dbReference type="ARBA" id="ARBA00022679"/>
    </source>
</evidence>
<dbReference type="InterPro" id="IPR029030">
    <property type="entry name" value="Caspase-like_dom_sf"/>
</dbReference>
<dbReference type="PROSITE" id="PS00107">
    <property type="entry name" value="PROTEIN_KINASE_ATP"/>
    <property type="match status" value="1"/>
</dbReference>
<evidence type="ECO:0000313" key="9">
    <source>
        <dbReference type="EMBL" id="RJL31952.1"/>
    </source>
</evidence>
<keyword evidence="10" id="KW-1185">Reference proteome</keyword>
<dbReference type="PANTHER" id="PTHR43289">
    <property type="entry name" value="MITOGEN-ACTIVATED PROTEIN KINASE KINASE KINASE 20-RELATED"/>
    <property type="match status" value="1"/>
</dbReference>
<dbReference type="InterPro" id="IPR011009">
    <property type="entry name" value="Kinase-like_dom_sf"/>
</dbReference>
<dbReference type="GO" id="GO:0004197">
    <property type="term" value="F:cysteine-type endopeptidase activity"/>
    <property type="evidence" value="ECO:0007669"/>
    <property type="project" value="InterPro"/>
</dbReference>
<dbReference type="CDD" id="cd14014">
    <property type="entry name" value="STKc_PknB_like"/>
    <property type="match status" value="1"/>
</dbReference>
<dbReference type="InterPro" id="IPR008271">
    <property type="entry name" value="Ser/Thr_kinase_AS"/>
</dbReference>
<dbReference type="GO" id="GO:0005524">
    <property type="term" value="F:ATP binding"/>
    <property type="evidence" value="ECO:0007669"/>
    <property type="project" value="UniProtKB-UniRule"/>
</dbReference>
<dbReference type="SUPFAM" id="SSF56112">
    <property type="entry name" value="Protein kinase-like (PK-like)"/>
    <property type="match status" value="1"/>
</dbReference>
<dbReference type="Proteomes" id="UP000265768">
    <property type="component" value="Unassembled WGS sequence"/>
</dbReference>
<dbReference type="InterPro" id="IPR017441">
    <property type="entry name" value="Protein_kinase_ATP_BS"/>
</dbReference>
<evidence type="ECO:0000256" key="7">
    <source>
        <dbReference type="PROSITE-ProRule" id="PRU10141"/>
    </source>
</evidence>
<evidence type="ECO:0000256" key="6">
    <source>
        <dbReference type="ARBA" id="ARBA00022840"/>
    </source>
</evidence>
<feature type="binding site" evidence="7">
    <location>
        <position position="402"/>
    </location>
    <ligand>
        <name>ATP</name>
        <dbReference type="ChEBI" id="CHEBI:30616"/>
    </ligand>
</feature>
<comment type="caution">
    <text evidence="9">The sequence shown here is derived from an EMBL/GenBank/DDBJ whole genome shotgun (WGS) entry which is preliminary data.</text>
</comment>
<feature type="domain" description="Protein kinase" evidence="8">
    <location>
        <begin position="374"/>
        <end position="629"/>
    </location>
</feature>
<dbReference type="Gene3D" id="3.40.50.1460">
    <property type="match status" value="1"/>
</dbReference>
<dbReference type="Pfam" id="PF00656">
    <property type="entry name" value="Peptidase_C14"/>
    <property type="match status" value="1"/>
</dbReference>
<dbReference type="SMART" id="SM00220">
    <property type="entry name" value="S_TKc"/>
    <property type="match status" value="1"/>
</dbReference>
<keyword evidence="2" id="KW-0723">Serine/threonine-protein kinase</keyword>
<sequence>MTHDMVKDVTNRYWYTIVPRRTLCTHTQLRPTSHRRVNMNRAVIVGLDHYVSAPALQGCEQDAKDMATCLSFDQYDFDSKILLNGQATRSKILQSLSEIAYSEAGGEILLFYFAGHGQVLGQAGHLVTYDSQPFDPGISLSHLAQIMESASLRFRHVVSILDCCHAGAAFTWTGSRPLQSGDIEREVLTVNESRCVLAACRPEQVALELPEGAGGVFTRALTEGLLDAAVNWDGEVTLLSLFEYISEAIPKEFQTPVFKGDIAGTVVLGKGFTPRQGRQIDRGELLQTLAKAHHLVDQYHHLQLRELSERNIRLRQGSKICSAELESIVGWFDETERSLADLRRNQDWVNLTGRVREFRKNLADLSPGEETRYGRVLRHLGHGGYGHVWEIEGADGKLYAMKLFHGNELDDEVKVQRFTNGYHNMRKLQHPRIVRVHSLMHAPFGFVMDAIPGENLRSHIGNDNPELILRLMIDICETVQHAHSQKVKHRDIKPENIIIVRSDDDRFTPYLTDFDLAYHETNRTVTTNIGVGGVINYAAPEQLFEPNAKHSRSETVDVFSLAQLMYFLVTGRDPSGENFDRNKQILTRELGSWIDDRAAAILIDLYTRSTSKTPAERPQSVVEFVTPLRNAESLIHIASGSDQIDEDDLCRRVGHAYAGLKQYTCTEDNCRMTSPSGQIEIIVRLKDVRVNRMAVIEIEFSVIDKIPVPGFKTGKSARESINMRLDKIFPRSSNVRRHPGNKGAYQVFMIMEKVPLDVKGLARITEVISKTVAGIEQW</sequence>
<keyword evidence="3" id="KW-0808">Transferase</keyword>
<keyword evidence="4 7" id="KW-0547">Nucleotide-binding</keyword>
<evidence type="ECO:0000256" key="4">
    <source>
        <dbReference type="ARBA" id="ARBA00022741"/>
    </source>
</evidence>
<dbReference type="InterPro" id="IPR011600">
    <property type="entry name" value="Pept_C14_caspase"/>
</dbReference>
<gene>
    <name evidence="9" type="ORF">D5H75_16025</name>
</gene>
<dbReference type="EMBL" id="QZEY01000005">
    <property type="protein sequence ID" value="RJL31952.1"/>
    <property type="molecule type" value="Genomic_DNA"/>
</dbReference>
<dbReference type="EC" id="2.7.11.1" evidence="1"/>
<dbReference type="PANTHER" id="PTHR43289:SF6">
    <property type="entry name" value="SERINE_THREONINE-PROTEIN KINASE NEKL-3"/>
    <property type="match status" value="1"/>
</dbReference>
<organism evidence="9 10">
    <name type="scientific">Bailinhaonella thermotolerans</name>
    <dbReference type="NCBI Taxonomy" id="1070861"/>
    <lineage>
        <taxon>Bacteria</taxon>
        <taxon>Bacillati</taxon>
        <taxon>Actinomycetota</taxon>
        <taxon>Actinomycetes</taxon>
        <taxon>Streptosporangiales</taxon>
        <taxon>Streptosporangiaceae</taxon>
        <taxon>Bailinhaonella</taxon>
    </lineage>
</organism>
<evidence type="ECO:0000256" key="5">
    <source>
        <dbReference type="ARBA" id="ARBA00022777"/>
    </source>
</evidence>
<evidence type="ECO:0000256" key="1">
    <source>
        <dbReference type="ARBA" id="ARBA00012513"/>
    </source>
</evidence>
<protein>
    <recommendedName>
        <fullName evidence="1">non-specific serine/threonine protein kinase</fullName>
        <ecNumber evidence="1">2.7.11.1</ecNumber>
    </recommendedName>
</protein>
<dbReference type="GO" id="GO:0004674">
    <property type="term" value="F:protein serine/threonine kinase activity"/>
    <property type="evidence" value="ECO:0007669"/>
    <property type="project" value="UniProtKB-KW"/>
</dbReference>
<evidence type="ECO:0000259" key="8">
    <source>
        <dbReference type="PROSITE" id="PS50011"/>
    </source>
</evidence>
<dbReference type="SUPFAM" id="SSF52129">
    <property type="entry name" value="Caspase-like"/>
    <property type="match status" value="1"/>
</dbReference>
<dbReference type="InterPro" id="IPR000719">
    <property type="entry name" value="Prot_kinase_dom"/>
</dbReference>
<dbReference type="Gene3D" id="1.10.510.10">
    <property type="entry name" value="Transferase(Phosphotransferase) domain 1"/>
    <property type="match status" value="1"/>
</dbReference>
<dbReference type="PROSITE" id="PS50011">
    <property type="entry name" value="PROTEIN_KINASE_DOM"/>
    <property type="match status" value="1"/>
</dbReference>
<dbReference type="PROSITE" id="PS00108">
    <property type="entry name" value="PROTEIN_KINASE_ST"/>
    <property type="match status" value="1"/>
</dbReference>
<evidence type="ECO:0000256" key="2">
    <source>
        <dbReference type="ARBA" id="ARBA00022527"/>
    </source>
</evidence>
<dbReference type="AlphaFoldDB" id="A0A3A4BLQ7"/>
<accession>A0A3A4BLQ7</accession>
<reference evidence="9 10" key="1">
    <citation type="submission" date="2018-09" db="EMBL/GenBank/DDBJ databases">
        <title>YIM 75507 draft genome.</title>
        <authorList>
            <person name="Tang S."/>
            <person name="Feng Y."/>
        </authorList>
    </citation>
    <scope>NUCLEOTIDE SEQUENCE [LARGE SCALE GENOMIC DNA]</scope>
    <source>
        <strain evidence="9 10">YIM 75507</strain>
    </source>
</reference>
<dbReference type="GO" id="GO:0006508">
    <property type="term" value="P:proteolysis"/>
    <property type="evidence" value="ECO:0007669"/>
    <property type="project" value="InterPro"/>
</dbReference>
<proteinExistence type="predicted"/>
<name>A0A3A4BLQ7_9ACTN</name>